<evidence type="ECO:0000256" key="4">
    <source>
        <dbReference type="ARBA" id="ARBA00022989"/>
    </source>
</evidence>
<sequence length="129" mass="13501">MLGAAARFVLTGGAATLVHLAVAIMLIRLGVAPLIGNSAAFATAFMVSFWGHHLFTFAGHGVDAQNSLSRFAIVAVLGFIANESGLALLLKLATTPAELALLVSTLLAAVFTFFLSRYWAFKPDPSPTP</sequence>
<keyword evidence="3 6" id="KW-0812">Transmembrane</keyword>
<dbReference type="PANTHER" id="PTHR38459">
    <property type="entry name" value="PROPHAGE BACTOPRENOL-LINKED GLUCOSE TRANSLOCASE HOMOLOG"/>
    <property type="match status" value="1"/>
</dbReference>
<dbReference type="Proteomes" id="UP000315344">
    <property type="component" value="Unassembled WGS sequence"/>
</dbReference>
<protein>
    <submittedName>
        <fullName evidence="8">GtrA family protein</fullName>
    </submittedName>
</protein>
<dbReference type="InterPro" id="IPR007267">
    <property type="entry name" value="GtrA_DPMS_TM"/>
</dbReference>
<dbReference type="InterPro" id="IPR051401">
    <property type="entry name" value="GtrA_CellWall_Glycosyl"/>
</dbReference>
<dbReference type="AlphaFoldDB" id="A0A533HXJ8"/>
<feature type="domain" description="GtrA/DPMS transmembrane" evidence="7">
    <location>
        <begin position="7"/>
        <end position="121"/>
    </location>
</feature>
<proteinExistence type="inferred from homology"/>
<comment type="caution">
    <text evidence="8">The sequence shown here is derived from an EMBL/GenBank/DDBJ whole genome shotgun (WGS) entry which is preliminary data.</text>
</comment>
<dbReference type="GO" id="GO:0000271">
    <property type="term" value="P:polysaccharide biosynthetic process"/>
    <property type="evidence" value="ECO:0007669"/>
    <property type="project" value="InterPro"/>
</dbReference>
<evidence type="ECO:0000313" key="9">
    <source>
        <dbReference type="Proteomes" id="UP000315344"/>
    </source>
</evidence>
<evidence type="ECO:0000256" key="5">
    <source>
        <dbReference type="ARBA" id="ARBA00023136"/>
    </source>
</evidence>
<keyword evidence="5 6" id="KW-0472">Membrane</keyword>
<feature type="transmembrane region" description="Helical" evidence="6">
    <location>
        <begin position="71"/>
        <end position="92"/>
    </location>
</feature>
<reference evidence="8 9" key="1">
    <citation type="journal article" date="2017" name="Nat. Commun.">
        <title>In situ click chemistry generation of cyclooxygenase-2 inhibitors.</title>
        <authorList>
            <person name="Bhardwaj A."/>
            <person name="Kaur J."/>
            <person name="Wuest M."/>
            <person name="Wuest F."/>
        </authorList>
    </citation>
    <scope>NUCLEOTIDE SEQUENCE [LARGE SCALE GENOMIC DNA]</scope>
    <source>
        <strain evidence="8">S2_012_000_R3_94</strain>
    </source>
</reference>
<dbReference type="GO" id="GO:0005886">
    <property type="term" value="C:plasma membrane"/>
    <property type="evidence" value="ECO:0007669"/>
    <property type="project" value="TreeGrafter"/>
</dbReference>
<feature type="transmembrane region" description="Helical" evidence="6">
    <location>
        <begin position="99"/>
        <end position="120"/>
    </location>
</feature>
<dbReference type="PANTHER" id="PTHR38459:SF1">
    <property type="entry name" value="PROPHAGE BACTOPRENOL-LINKED GLUCOSE TRANSLOCASE HOMOLOG"/>
    <property type="match status" value="1"/>
</dbReference>
<comment type="similarity">
    <text evidence="2">Belongs to the GtrA family.</text>
</comment>
<evidence type="ECO:0000256" key="1">
    <source>
        <dbReference type="ARBA" id="ARBA00004141"/>
    </source>
</evidence>
<keyword evidence="4 6" id="KW-1133">Transmembrane helix</keyword>
<evidence type="ECO:0000259" key="7">
    <source>
        <dbReference type="Pfam" id="PF04138"/>
    </source>
</evidence>
<name>A0A533HXJ8_PARDE</name>
<evidence type="ECO:0000256" key="2">
    <source>
        <dbReference type="ARBA" id="ARBA00009399"/>
    </source>
</evidence>
<feature type="transmembrane region" description="Helical" evidence="6">
    <location>
        <begin position="34"/>
        <end position="51"/>
    </location>
</feature>
<gene>
    <name evidence="8" type="ORF">DI616_19580</name>
</gene>
<feature type="transmembrane region" description="Helical" evidence="6">
    <location>
        <begin position="6"/>
        <end position="27"/>
    </location>
</feature>
<accession>A0A533HXJ8</accession>
<dbReference type="EMBL" id="VAFL01000033">
    <property type="protein sequence ID" value="TKW63463.1"/>
    <property type="molecule type" value="Genomic_DNA"/>
</dbReference>
<evidence type="ECO:0000313" key="8">
    <source>
        <dbReference type="EMBL" id="TKW63463.1"/>
    </source>
</evidence>
<evidence type="ECO:0000256" key="6">
    <source>
        <dbReference type="SAM" id="Phobius"/>
    </source>
</evidence>
<organism evidence="8 9">
    <name type="scientific">Paracoccus denitrificans</name>
    <dbReference type="NCBI Taxonomy" id="266"/>
    <lineage>
        <taxon>Bacteria</taxon>
        <taxon>Pseudomonadati</taxon>
        <taxon>Pseudomonadota</taxon>
        <taxon>Alphaproteobacteria</taxon>
        <taxon>Rhodobacterales</taxon>
        <taxon>Paracoccaceae</taxon>
        <taxon>Paracoccus</taxon>
    </lineage>
</organism>
<evidence type="ECO:0000256" key="3">
    <source>
        <dbReference type="ARBA" id="ARBA00022692"/>
    </source>
</evidence>
<dbReference type="Pfam" id="PF04138">
    <property type="entry name" value="GtrA_DPMS_TM"/>
    <property type="match status" value="1"/>
</dbReference>
<comment type="subcellular location">
    <subcellularLocation>
        <location evidence="1">Membrane</location>
        <topology evidence="1">Multi-pass membrane protein</topology>
    </subcellularLocation>
</comment>